<evidence type="ECO:0000313" key="2">
    <source>
        <dbReference type="EMBL" id="SVP90565.1"/>
    </source>
</evidence>
<reference evidence="2" key="1">
    <citation type="submission" date="2018-07" db="EMBL/GenBank/DDBJ databases">
        <authorList>
            <person name="Quirk P.G."/>
            <person name="Krulwich T.A."/>
        </authorList>
    </citation>
    <scope>NUCLEOTIDE SEQUENCE</scope>
    <source>
        <strain evidence="2">Anand</strain>
    </source>
</reference>
<feature type="compositionally biased region" description="Polar residues" evidence="1">
    <location>
        <begin position="575"/>
        <end position="590"/>
    </location>
</feature>
<dbReference type="AlphaFoldDB" id="A0A3B0ML83"/>
<dbReference type="EMBL" id="UIVS01000002">
    <property type="protein sequence ID" value="SVP91080.1"/>
    <property type="molecule type" value="Genomic_DNA"/>
</dbReference>
<gene>
    <name evidence="2" type="ORF">TAT_000127400</name>
    <name evidence="3" type="ORF">TAV_000127500</name>
</gene>
<dbReference type="VEuPathDB" id="PiroplasmaDB:TA15725"/>
<sequence>MVRLVPPFLRNIIGSPEDSQHVTSNHDNKTEPIDENVNINKESDLNSFEPVDPPYFIKDEQLKGLVITSNIATIASIDWGPPKLNATLLDELENSGKYLLDIIRGNKTTVENLEEITKNIKNVPKVYESDFNVYLNQIEEIYSECPEFNILRDNVQENVESPSVVVESNIDNIPREYFEDDYNIHENTIFNKTLDEIPESIEFLESQLMQINTQLRELVGTHLKHVGESFVCIEDLKSSFLTINDQISNVRSIFDNLKGIYNSPVNYSYFKNSKIGEDDTTPSSAKSTDSQTNESRSYTLHEVLMLKKRVLEVLEYLYLLKGISCTPDYIQGIIEINNMALARVFASVAMEYFENDLSKFKITNSVLLVLKDTISNLEQVGEAKFIDLTFFTLTECYSCDDLEKYEKELRPTLEKLEQVLVVLTISGSISDTLSTLKNTPIIPINYSTESPVTMETFQEQLDKVLRGFEHSNLFLLHLLNSLTCVYLFNKEGQYLPDSSKSGDIGRKMILKIQDSFTDGINRDYQKIAETTQFLKTHLKLPLTCKSGSYSERYLEILSGFDLDEENKESDENSRCDSTTKTITDCDNGDSTNDEDSCVETQDKVTSDFFDYYENLYCVMEGVLVKALENLFSNFKIDSPNEGAVTEIEPVMLSLKKVENIYKESVKNYVNCPKTTEKMLAEVLRNHLKFHKIKGELPLSFVEKDLGSVLTGVLYKYISAESKKNVELIFEQSLVKVHENLNQETWDVFEKLELEGKTFNLIHSSILLNENLDVYFGISEKFSFLSSASISKSINLFAYFSTLIENELEKNLCVKKLCLIIQTLDFFTLSIPLKIRNLSIHTQKSGNPEENDTKDYDLLLVLGINAENCVMEAKLLRKKSAELLSNFIFSQIKIHLINWVFKYTDLQDNTQSEDPTEDVNLVMKTISDLYSECSQIFSVEDLRETFSDSFDKLVDLAKKQNLDFTKFDRFSDDCSRIMTELSHLSDIKLEILSLAHRLSN</sequence>
<protein>
    <submittedName>
        <fullName evidence="2">Uncharacterized protein</fullName>
    </submittedName>
</protein>
<feature type="region of interest" description="Disordered" evidence="1">
    <location>
        <begin position="566"/>
        <end position="596"/>
    </location>
</feature>
<evidence type="ECO:0000313" key="3">
    <source>
        <dbReference type="EMBL" id="SVP91080.1"/>
    </source>
</evidence>
<evidence type="ECO:0000256" key="1">
    <source>
        <dbReference type="SAM" id="MobiDB-lite"/>
    </source>
</evidence>
<name>A0A3B0ML83_THEAN</name>
<proteinExistence type="predicted"/>
<accession>A0A3B0ML83</accession>
<dbReference type="EMBL" id="UIVT01000002">
    <property type="protein sequence ID" value="SVP90565.1"/>
    <property type="molecule type" value="Genomic_DNA"/>
</dbReference>
<organism evidence="2">
    <name type="scientific">Theileria annulata</name>
    <dbReference type="NCBI Taxonomy" id="5874"/>
    <lineage>
        <taxon>Eukaryota</taxon>
        <taxon>Sar</taxon>
        <taxon>Alveolata</taxon>
        <taxon>Apicomplexa</taxon>
        <taxon>Aconoidasida</taxon>
        <taxon>Piroplasmida</taxon>
        <taxon>Theileriidae</taxon>
        <taxon>Theileria</taxon>
    </lineage>
</organism>